<feature type="compositionally biased region" description="Basic and acidic residues" evidence="1">
    <location>
        <begin position="549"/>
        <end position="565"/>
    </location>
</feature>
<feature type="compositionally biased region" description="Basic and acidic residues" evidence="1">
    <location>
        <begin position="112"/>
        <end position="124"/>
    </location>
</feature>
<gene>
    <name evidence="3" type="ORF">Bca52824_026675</name>
</gene>
<dbReference type="OrthoDB" id="1079501at2759"/>
<dbReference type="AlphaFoldDB" id="A0A8X7SJ01"/>
<evidence type="ECO:0000259" key="2">
    <source>
        <dbReference type="Pfam" id="PF14383"/>
    </source>
</evidence>
<dbReference type="EMBL" id="JAAMPC010000006">
    <property type="protein sequence ID" value="KAG2306927.1"/>
    <property type="molecule type" value="Genomic_DNA"/>
</dbReference>
<feature type="compositionally biased region" description="Polar residues" evidence="1">
    <location>
        <begin position="101"/>
        <end position="111"/>
    </location>
</feature>
<evidence type="ECO:0000256" key="1">
    <source>
        <dbReference type="SAM" id="MobiDB-lite"/>
    </source>
</evidence>
<feature type="compositionally biased region" description="Polar residues" evidence="1">
    <location>
        <begin position="580"/>
        <end position="609"/>
    </location>
</feature>
<feature type="region of interest" description="Disordered" evidence="1">
    <location>
        <begin position="282"/>
        <end position="310"/>
    </location>
</feature>
<accession>A0A8X7SJ01</accession>
<feature type="region of interest" description="Disordered" evidence="1">
    <location>
        <begin position="93"/>
        <end position="140"/>
    </location>
</feature>
<dbReference type="Proteomes" id="UP000886595">
    <property type="component" value="Unassembled WGS sequence"/>
</dbReference>
<organism evidence="3 4">
    <name type="scientific">Brassica carinata</name>
    <name type="common">Ethiopian mustard</name>
    <name type="synonym">Abyssinian cabbage</name>
    <dbReference type="NCBI Taxonomy" id="52824"/>
    <lineage>
        <taxon>Eukaryota</taxon>
        <taxon>Viridiplantae</taxon>
        <taxon>Streptophyta</taxon>
        <taxon>Embryophyta</taxon>
        <taxon>Tracheophyta</taxon>
        <taxon>Spermatophyta</taxon>
        <taxon>Magnoliopsida</taxon>
        <taxon>eudicotyledons</taxon>
        <taxon>Gunneridae</taxon>
        <taxon>Pentapetalae</taxon>
        <taxon>rosids</taxon>
        <taxon>malvids</taxon>
        <taxon>Brassicales</taxon>
        <taxon>Brassicaceae</taxon>
        <taxon>Brassiceae</taxon>
        <taxon>Brassica</taxon>
    </lineage>
</organism>
<feature type="domain" description="DUF3741" evidence="2">
    <location>
        <begin position="311"/>
        <end position="328"/>
    </location>
</feature>
<evidence type="ECO:0000313" key="4">
    <source>
        <dbReference type="Proteomes" id="UP000886595"/>
    </source>
</evidence>
<reference evidence="3 4" key="1">
    <citation type="submission" date="2020-02" db="EMBL/GenBank/DDBJ databases">
        <authorList>
            <person name="Ma Q."/>
            <person name="Huang Y."/>
            <person name="Song X."/>
            <person name="Pei D."/>
        </authorList>
    </citation>
    <scope>NUCLEOTIDE SEQUENCE [LARGE SCALE GENOMIC DNA]</scope>
    <source>
        <strain evidence="3">Sxm20200214</strain>
        <tissue evidence="3">Leaf</tissue>
    </source>
</reference>
<feature type="compositionally biased region" description="Basic and acidic residues" evidence="1">
    <location>
        <begin position="422"/>
        <end position="439"/>
    </location>
</feature>
<dbReference type="PANTHER" id="PTHR34282">
    <property type="entry name" value="OS01G0228800 PROTEIN-RELATED"/>
    <property type="match status" value="1"/>
</dbReference>
<evidence type="ECO:0000313" key="3">
    <source>
        <dbReference type="EMBL" id="KAG2306927.1"/>
    </source>
</evidence>
<feature type="compositionally biased region" description="Basic and acidic residues" evidence="1">
    <location>
        <begin position="480"/>
        <end position="509"/>
    </location>
</feature>
<feature type="compositionally biased region" description="Polar residues" evidence="1">
    <location>
        <begin position="441"/>
        <end position="452"/>
    </location>
</feature>
<dbReference type="PANTHER" id="PTHR34282:SF2">
    <property type="entry name" value="DUF3741 DOMAIN-CONTAINING PROTEIN"/>
    <property type="match status" value="1"/>
</dbReference>
<dbReference type="InterPro" id="IPR032795">
    <property type="entry name" value="DUF3741-assoc"/>
</dbReference>
<name>A0A8X7SJ01_BRACI</name>
<sequence>MYTHILFSSFLFVTEHFDSLASKSRSTISIHLRQNLCRNIESACHQRIPIVGRRSAEKAPILSIKTMPEGKLRSGVYRSFIMCDDPRGVVERGAIKKQSKTRNNSICSGTHQRFDHPSKPKERSGTAPRKSTEDPPPSSLQLLRVSKGIQKLNVAIDSYSKGSSYETVRPEDIAKGLLRGALDLEESLAMLSSIQENDIKQKGRIINDGRRDLRFQRSMSDRFGERVEKRMMVQENVASKDCYDELRNVIRESFHRQNLLPQTTTTETKKTRVARSGFVSSFGAASSSTSSSQSSMVSGSTKSSASSDVPRRAPSLIARLMGLDASPQQPNNITVKHIDKPVIVNVSPEETQEKLKREKKESTPETVRCNNTRKAILQSLPEEIPSENPSRIVVIKPVNVVQPKTDGKTGNKRPVLPKKPRMQGEVHPRMINQRKDHQAKGGSNTMKLPSSPTKKDKMVRKVEENEGKVMKLLSPSNVKAETKESKPKETIKKIYVKKQDISEGKDRALKPPANHHGTHKKSNGSSDMSRNKNQRSRLTSSSSSSSSSDEQKSKSRLKKSGEASKRSPKKKLHQRDNDLASENNSSSSQDTRVSLNQLSAEETTSSELHIQGHSDSGEVTSCPAIIQHSHEQETSLRSFLSNSSDFIRYAENLFDFNTNTNRSKEKSCQDRDSNVISDQRLALDFAKEVARRRSLLLITEPTCLLRSSLHIDELLMEVCDGFDSLRSYRDTFLNQSSFVKESIHMVLEKDLCSKKKEMTSGVWDLGWRSEFQIDETHQAVVDLEKLILSSLIQEIFS</sequence>
<feature type="region of interest" description="Disordered" evidence="1">
    <location>
        <begin position="403"/>
        <end position="620"/>
    </location>
</feature>
<keyword evidence="4" id="KW-1185">Reference proteome</keyword>
<comment type="caution">
    <text evidence="3">The sequence shown here is derived from an EMBL/GenBank/DDBJ whole genome shotgun (WGS) entry which is preliminary data.</text>
</comment>
<feature type="compositionally biased region" description="Low complexity" evidence="1">
    <location>
        <begin position="282"/>
        <end position="307"/>
    </location>
</feature>
<proteinExistence type="predicted"/>
<protein>
    <recommendedName>
        <fullName evidence="2">DUF3741 domain-containing protein</fullName>
    </recommendedName>
</protein>
<feature type="compositionally biased region" description="Basic and acidic residues" evidence="1">
    <location>
        <begin position="453"/>
        <end position="469"/>
    </location>
</feature>
<dbReference type="Pfam" id="PF14383">
    <property type="entry name" value="VARLMGL"/>
    <property type="match status" value="1"/>
</dbReference>